<organism evidence="13 14">
    <name type="scientific">Hirsutella minnesotensis 3608</name>
    <dbReference type="NCBI Taxonomy" id="1043627"/>
    <lineage>
        <taxon>Eukaryota</taxon>
        <taxon>Fungi</taxon>
        <taxon>Dikarya</taxon>
        <taxon>Ascomycota</taxon>
        <taxon>Pezizomycotina</taxon>
        <taxon>Sordariomycetes</taxon>
        <taxon>Hypocreomycetidae</taxon>
        <taxon>Hypocreales</taxon>
        <taxon>Ophiocordycipitaceae</taxon>
        <taxon>Hirsutella</taxon>
    </lineage>
</organism>
<keyword evidence="7" id="KW-0547">Nucleotide-binding</keyword>
<dbReference type="GO" id="GO:0004674">
    <property type="term" value="F:protein serine/threonine kinase activity"/>
    <property type="evidence" value="ECO:0007669"/>
    <property type="project" value="UniProtKB-KW"/>
</dbReference>
<dbReference type="PANTHER" id="PTHR22969">
    <property type="entry name" value="IKB KINASE"/>
    <property type="match status" value="1"/>
</dbReference>
<dbReference type="InterPro" id="IPR000253">
    <property type="entry name" value="FHA_dom"/>
</dbReference>
<evidence type="ECO:0000256" key="1">
    <source>
        <dbReference type="ARBA" id="ARBA00004496"/>
    </source>
</evidence>
<keyword evidence="4" id="KW-0963">Cytoplasm</keyword>
<evidence type="ECO:0000256" key="3">
    <source>
        <dbReference type="ARBA" id="ARBA00012442"/>
    </source>
</evidence>
<dbReference type="InterPro" id="IPR000719">
    <property type="entry name" value="Prot_kinase_dom"/>
</dbReference>
<keyword evidence="8" id="KW-0418">Kinase</keyword>
<name>A0A0F7ZLM7_9HYPO</name>
<evidence type="ECO:0000313" key="14">
    <source>
        <dbReference type="Proteomes" id="UP000054481"/>
    </source>
</evidence>
<dbReference type="CDD" id="cd00060">
    <property type="entry name" value="FHA"/>
    <property type="match status" value="1"/>
</dbReference>
<dbReference type="SUPFAM" id="SSF49879">
    <property type="entry name" value="SMAD/FHA domain"/>
    <property type="match status" value="1"/>
</dbReference>
<dbReference type="InterPro" id="IPR051180">
    <property type="entry name" value="IKK"/>
</dbReference>
<evidence type="ECO:0000313" key="13">
    <source>
        <dbReference type="EMBL" id="KJZ76551.1"/>
    </source>
</evidence>
<dbReference type="Pfam" id="PF00069">
    <property type="entry name" value="Pkinase"/>
    <property type="match status" value="1"/>
</dbReference>
<dbReference type="PANTHER" id="PTHR22969:SF17">
    <property type="entry name" value="INHIBITOR OF NUCLEAR FACTOR KAPPA-B KINASE SUBUNIT BETA"/>
    <property type="match status" value="1"/>
</dbReference>
<evidence type="ECO:0000256" key="7">
    <source>
        <dbReference type="ARBA" id="ARBA00022741"/>
    </source>
</evidence>
<reference evidence="13 14" key="1">
    <citation type="journal article" date="2014" name="Genome Biol. Evol.">
        <title>Comparative genomics and transcriptomics analyses reveal divergent lifestyle features of nematode endoparasitic fungus Hirsutella minnesotensis.</title>
        <authorList>
            <person name="Lai Y."/>
            <person name="Liu K."/>
            <person name="Zhang X."/>
            <person name="Zhang X."/>
            <person name="Li K."/>
            <person name="Wang N."/>
            <person name="Shu C."/>
            <person name="Wu Y."/>
            <person name="Wang C."/>
            <person name="Bushley K.E."/>
            <person name="Xiang M."/>
            <person name="Liu X."/>
        </authorList>
    </citation>
    <scope>NUCLEOTIDE SEQUENCE [LARGE SCALE GENOMIC DNA]</scope>
    <source>
        <strain evidence="13 14">3608</strain>
    </source>
</reference>
<dbReference type="SMART" id="SM00220">
    <property type="entry name" value="S_TKc"/>
    <property type="match status" value="1"/>
</dbReference>
<evidence type="ECO:0000256" key="4">
    <source>
        <dbReference type="ARBA" id="ARBA00022490"/>
    </source>
</evidence>
<comment type="subcellular location">
    <subcellularLocation>
        <location evidence="1">Cytoplasm</location>
    </subcellularLocation>
</comment>
<evidence type="ECO:0000256" key="8">
    <source>
        <dbReference type="ARBA" id="ARBA00022777"/>
    </source>
</evidence>
<dbReference type="PROSITE" id="PS00108">
    <property type="entry name" value="PROTEIN_KINASE_ST"/>
    <property type="match status" value="1"/>
</dbReference>
<dbReference type="Gene3D" id="1.10.510.10">
    <property type="entry name" value="Transferase(Phosphotransferase) domain 1"/>
    <property type="match status" value="1"/>
</dbReference>
<dbReference type="Pfam" id="PF00498">
    <property type="entry name" value="FHA"/>
    <property type="match status" value="1"/>
</dbReference>
<dbReference type="InterPro" id="IPR008271">
    <property type="entry name" value="Ser/Thr_kinase_AS"/>
</dbReference>
<feature type="region of interest" description="Disordered" evidence="11">
    <location>
        <begin position="37"/>
        <end position="58"/>
    </location>
</feature>
<dbReference type="GO" id="GO:0005737">
    <property type="term" value="C:cytoplasm"/>
    <property type="evidence" value="ECO:0007669"/>
    <property type="project" value="UniProtKB-SubCell"/>
</dbReference>
<comment type="similarity">
    <text evidence="2">Belongs to the protein kinase superfamily. CAMK Ser/Thr protein kinase family. CHEK2 subfamily.</text>
</comment>
<dbReference type="AlphaFoldDB" id="A0A0F7ZLM7"/>
<dbReference type="EC" id="2.7.11.10" evidence="3"/>
<keyword evidence="14" id="KW-1185">Reference proteome</keyword>
<keyword evidence="5" id="KW-0723">Serine/threonine-protein kinase</keyword>
<dbReference type="OrthoDB" id="10252171at2759"/>
<gene>
    <name evidence="13" type="ORF">HIM_03887</name>
</gene>
<evidence type="ECO:0000256" key="9">
    <source>
        <dbReference type="ARBA" id="ARBA00022840"/>
    </source>
</evidence>
<dbReference type="InterPro" id="IPR008984">
    <property type="entry name" value="SMAD_FHA_dom_sf"/>
</dbReference>
<accession>A0A0F7ZLM7</accession>
<dbReference type="GO" id="GO:0033209">
    <property type="term" value="P:tumor necrosis factor-mediated signaling pathway"/>
    <property type="evidence" value="ECO:0007669"/>
    <property type="project" value="TreeGrafter"/>
</dbReference>
<dbReference type="GO" id="GO:0005524">
    <property type="term" value="F:ATP binding"/>
    <property type="evidence" value="ECO:0007669"/>
    <property type="project" value="UniProtKB-KW"/>
</dbReference>
<keyword evidence="6" id="KW-0808">Transferase</keyword>
<evidence type="ECO:0000259" key="12">
    <source>
        <dbReference type="PROSITE" id="PS50011"/>
    </source>
</evidence>
<dbReference type="Gene3D" id="2.60.200.20">
    <property type="match status" value="1"/>
</dbReference>
<dbReference type="GO" id="GO:0045944">
    <property type="term" value="P:positive regulation of transcription by RNA polymerase II"/>
    <property type="evidence" value="ECO:0007669"/>
    <property type="project" value="TreeGrafter"/>
</dbReference>
<evidence type="ECO:0000256" key="11">
    <source>
        <dbReference type="SAM" id="MobiDB-lite"/>
    </source>
</evidence>
<dbReference type="PROSITE" id="PS50011">
    <property type="entry name" value="PROTEIN_KINASE_DOM"/>
    <property type="match status" value="1"/>
</dbReference>
<evidence type="ECO:0000256" key="5">
    <source>
        <dbReference type="ARBA" id="ARBA00022527"/>
    </source>
</evidence>
<feature type="domain" description="Protein kinase" evidence="12">
    <location>
        <begin position="224"/>
        <end position="482"/>
    </location>
</feature>
<dbReference type="SUPFAM" id="SSF56112">
    <property type="entry name" value="Protein kinase-like (PK-like)"/>
    <property type="match status" value="1"/>
</dbReference>
<keyword evidence="9" id="KW-0067">ATP-binding</keyword>
<evidence type="ECO:0000256" key="2">
    <source>
        <dbReference type="ARBA" id="ARBA00005575"/>
    </source>
</evidence>
<proteinExistence type="inferred from homology"/>
<evidence type="ECO:0000256" key="6">
    <source>
        <dbReference type="ARBA" id="ARBA00022679"/>
    </source>
</evidence>
<evidence type="ECO:0000256" key="10">
    <source>
        <dbReference type="ARBA" id="ARBA00048789"/>
    </source>
</evidence>
<dbReference type="InterPro" id="IPR011009">
    <property type="entry name" value="Kinase-like_dom_sf"/>
</dbReference>
<dbReference type="Proteomes" id="UP000054481">
    <property type="component" value="Unassembled WGS sequence"/>
</dbReference>
<dbReference type="EMBL" id="KQ030510">
    <property type="protein sequence ID" value="KJZ76551.1"/>
    <property type="molecule type" value="Genomic_DNA"/>
</dbReference>
<sequence>MDSIDLIARVYPVLHATEQAQRGIKSSKRCVLPRIEAEAQDQRDRHGRGLTEQPEDRDSSAYSYLPCVELRFSDIPRTKHGLIFGCDPKSDVVLPNRKGISYHHFTLTFDDTNRLIVKDWGSLWGTEVVYSDEGHGKRRNFQWIVSSPGIPSRVKRILVKVDESVQFEVVGIRYDITSQAYIDKVDRFRKGAAPAEELFDDLDLPPRADTELPTVAHTPGTGAIYLSKELGRGAFAIVTHFWDVSTGEDHALKAPYGEFDVDAWTKEARIMGQISHKDRIVRLLGACFTPRPQLYLEYVPGGSLEDQENISGDETISILRQCLSALTYLHGKDPQIAHRDIKPNNIFVQQRYPGSIYVKLGDFGLSKDSEYLKSICGTRQYLAPEIYTKAISKGRGPRSYTIAVDIWSLGVVACGLICGLPRYRVIYGQGGTAWGELIVNRLVEDFEKRPNQLTRFLLDAMVVIPPASRWSAKDCSIKLSFSRTQ</sequence>
<comment type="catalytic activity">
    <reaction evidence="10">
        <text>L-seryl-[I-kappa-B protein] + ATP = O-phospho-L-seryl-[I-kappa-B protein] + ADP + H(+)</text>
        <dbReference type="Rhea" id="RHEA:19073"/>
        <dbReference type="Rhea" id="RHEA-COMP:13698"/>
        <dbReference type="Rhea" id="RHEA-COMP:13699"/>
        <dbReference type="ChEBI" id="CHEBI:15378"/>
        <dbReference type="ChEBI" id="CHEBI:29999"/>
        <dbReference type="ChEBI" id="CHEBI:30616"/>
        <dbReference type="ChEBI" id="CHEBI:83421"/>
        <dbReference type="ChEBI" id="CHEBI:456216"/>
        <dbReference type="EC" id="2.7.11.10"/>
    </reaction>
</comment>
<protein>
    <recommendedName>
        <fullName evidence="3">IkappaB kinase</fullName>
        <ecNumber evidence="3">2.7.11.10</ecNumber>
    </recommendedName>
</protein>